<dbReference type="AlphaFoldDB" id="A0A0L0GB57"/>
<sequence length="666" mass="75963">MQAIKFAQSVRQATRASALSLTRASRFVPIAAVACTRVRTRFLSSEPHLHSDGKPSGLVLTVANPAVILNNIAQRYESISRILMEYIDNAIDDREADFRQNGNEYDKPVDIRITLDSKRRTIKITDNSSGMPQQQLTEAILTAGESKKKGVPWLNGQFGFGIHAFRAAAKTIKLESKTHDGPLLSVTLDRDRHTDIEPPHIIVHPETPIYTSGTNVYISGVDPEWLRGVDINVIAEEIQYHFERLLCRPDLSITVEEIVGKVMKRRKCIPFDYEKIEGVEFRDDFTVHGHSVTVNLKVTTHEYTGCRPRFFSLGRRINEVDKMQSFAKHSQYKSTLWSHPNIIGYIDVTDAVQTVITRDEFQTGAERRALYDRLTALEPKIKAALDMETAQHTVKEMTKYGVDLSEAFFDMMTDQEKVKRRIARAMEKKRRSLPGMTVEELEVIKPKPQPKPQPKAEPVTQSQPTKVQKPEPIDGEKLRQQRETQENTLEAKPLTQSQPTEVQKPEPIDEDKLGQQREAREKALETERLKKKHDTMIQMQFIEMPAAEDQPLHRSVMVGNQIHINTLHPDFISRLGAAKGGHMVKVTDRTAQYLSHLIAYHYNDRQYSEKDMHPDRTTLMNDIMDTATLFEDHMRTHFQVKTPNLIKGQTKKPNKALGDAIEVIES</sequence>
<feature type="compositionally biased region" description="Basic and acidic residues" evidence="1">
    <location>
        <begin position="468"/>
        <end position="485"/>
    </location>
</feature>
<name>A0A0L0GB57_9EUKA</name>
<dbReference type="Gene3D" id="3.30.565.10">
    <property type="entry name" value="Histidine kinase-like ATPase, C-terminal domain"/>
    <property type="match status" value="1"/>
</dbReference>
<dbReference type="SUPFAM" id="SSF55874">
    <property type="entry name" value="ATPase domain of HSP90 chaperone/DNA topoisomerase II/histidine kinase"/>
    <property type="match status" value="1"/>
</dbReference>
<dbReference type="Proteomes" id="UP000054560">
    <property type="component" value="Unassembled WGS sequence"/>
</dbReference>
<dbReference type="GeneID" id="25902202"/>
<feature type="compositionally biased region" description="Basic and acidic residues" evidence="1">
    <location>
        <begin position="503"/>
        <end position="527"/>
    </location>
</feature>
<dbReference type="RefSeq" id="XP_014160031.1">
    <property type="nucleotide sequence ID" value="XM_014304556.1"/>
</dbReference>
<dbReference type="Pfam" id="PF13589">
    <property type="entry name" value="HATPase_c_3"/>
    <property type="match status" value="1"/>
</dbReference>
<dbReference type="OrthoDB" id="10587359at2759"/>
<evidence type="ECO:0000313" key="2">
    <source>
        <dbReference type="EMBL" id="KNC86129.1"/>
    </source>
</evidence>
<accession>A0A0L0GB57</accession>
<proteinExistence type="predicted"/>
<dbReference type="eggNOG" id="ENOG502S6E3">
    <property type="taxonomic scope" value="Eukaryota"/>
</dbReference>
<gene>
    <name evidence="2" type="ORF">SARC_01698</name>
</gene>
<dbReference type="EMBL" id="KQ241666">
    <property type="protein sequence ID" value="KNC86129.1"/>
    <property type="molecule type" value="Genomic_DNA"/>
</dbReference>
<organism evidence="2 3">
    <name type="scientific">Sphaeroforma arctica JP610</name>
    <dbReference type="NCBI Taxonomy" id="667725"/>
    <lineage>
        <taxon>Eukaryota</taxon>
        <taxon>Ichthyosporea</taxon>
        <taxon>Ichthyophonida</taxon>
        <taxon>Sphaeroforma</taxon>
    </lineage>
</organism>
<keyword evidence="3" id="KW-1185">Reference proteome</keyword>
<feature type="region of interest" description="Disordered" evidence="1">
    <location>
        <begin position="426"/>
        <end position="527"/>
    </location>
</feature>
<reference evidence="2 3" key="1">
    <citation type="submission" date="2011-02" db="EMBL/GenBank/DDBJ databases">
        <title>The Genome Sequence of Sphaeroforma arctica JP610.</title>
        <authorList>
            <consortium name="The Broad Institute Genome Sequencing Platform"/>
            <person name="Russ C."/>
            <person name="Cuomo C."/>
            <person name="Young S.K."/>
            <person name="Zeng Q."/>
            <person name="Gargeya S."/>
            <person name="Alvarado L."/>
            <person name="Berlin A."/>
            <person name="Chapman S.B."/>
            <person name="Chen Z."/>
            <person name="Freedman E."/>
            <person name="Gellesch M."/>
            <person name="Goldberg J."/>
            <person name="Griggs A."/>
            <person name="Gujja S."/>
            <person name="Heilman E."/>
            <person name="Heiman D."/>
            <person name="Howarth C."/>
            <person name="Mehta T."/>
            <person name="Neiman D."/>
            <person name="Pearson M."/>
            <person name="Roberts A."/>
            <person name="Saif S."/>
            <person name="Shea T."/>
            <person name="Shenoy N."/>
            <person name="Sisk P."/>
            <person name="Stolte C."/>
            <person name="Sykes S."/>
            <person name="White J."/>
            <person name="Yandava C."/>
            <person name="Burger G."/>
            <person name="Gray M.W."/>
            <person name="Holland P.W.H."/>
            <person name="King N."/>
            <person name="Lang F.B.F."/>
            <person name="Roger A.J."/>
            <person name="Ruiz-Trillo I."/>
            <person name="Haas B."/>
            <person name="Nusbaum C."/>
            <person name="Birren B."/>
        </authorList>
    </citation>
    <scope>NUCLEOTIDE SEQUENCE [LARGE SCALE GENOMIC DNA]</scope>
    <source>
        <strain evidence="2 3">JP610</strain>
    </source>
</reference>
<protein>
    <recommendedName>
        <fullName evidence="4">Histidine kinase/HSP90-like ATPase domain-containing protein</fullName>
    </recommendedName>
</protein>
<evidence type="ECO:0000256" key="1">
    <source>
        <dbReference type="SAM" id="MobiDB-lite"/>
    </source>
</evidence>
<dbReference type="InterPro" id="IPR036890">
    <property type="entry name" value="HATPase_C_sf"/>
</dbReference>
<evidence type="ECO:0000313" key="3">
    <source>
        <dbReference type="Proteomes" id="UP000054560"/>
    </source>
</evidence>
<evidence type="ECO:0008006" key="4">
    <source>
        <dbReference type="Google" id="ProtNLM"/>
    </source>
</evidence>